<accession>A0ABR6WU89</accession>
<dbReference type="InterPro" id="IPR017918">
    <property type="entry name" value="N-reg_PII_CS"/>
</dbReference>
<dbReference type="RefSeq" id="WP_186842070.1">
    <property type="nucleotide sequence ID" value="NZ_WJBC01000008.1"/>
</dbReference>
<comment type="similarity">
    <text evidence="1">Belongs to the P(II) protein family.</text>
</comment>
<dbReference type="PROSITE" id="PS00638">
    <property type="entry name" value="PII_GLNB_CTER"/>
    <property type="match status" value="1"/>
</dbReference>
<dbReference type="Pfam" id="PF00543">
    <property type="entry name" value="P-II"/>
    <property type="match status" value="1"/>
</dbReference>
<dbReference type="SMART" id="SM00938">
    <property type="entry name" value="P-II"/>
    <property type="match status" value="1"/>
</dbReference>
<dbReference type="PRINTS" id="PR00340">
    <property type="entry name" value="PIIGLNB"/>
</dbReference>
<keyword evidence="3" id="KW-1185">Reference proteome</keyword>
<dbReference type="PANTHER" id="PTHR30115">
    <property type="entry name" value="NITROGEN REGULATORY PROTEIN P-II"/>
    <property type="match status" value="1"/>
</dbReference>
<name>A0ABR6WU89_9FIRM</name>
<evidence type="ECO:0000313" key="2">
    <source>
        <dbReference type="EMBL" id="MBC3804184.1"/>
    </source>
</evidence>
<gene>
    <name evidence="2" type="ORF">GH808_07015</name>
</gene>
<evidence type="ECO:0000313" key="3">
    <source>
        <dbReference type="Proteomes" id="UP000603234"/>
    </source>
</evidence>
<sequence>MKLVEAIIRPEKLEPLKDSFLKADIKGMNVRQILGCGNQHGWIAHNRGSSVMMNMLPKIEIKIVVADDKVEDTVKLIIDTVRTGEIGDGKIFVKPVEECIRIRTGERGDDAL</sequence>
<organism evidence="2 3">
    <name type="scientific">Acetobacterium fimetarium</name>
    <dbReference type="NCBI Taxonomy" id="52691"/>
    <lineage>
        <taxon>Bacteria</taxon>
        <taxon>Bacillati</taxon>
        <taxon>Bacillota</taxon>
        <taxon>Clostridia</taxon>
        <taxon>Eubacteriales</taxon>
        <taxon>Eubacteriaceae</taxon>
        <taxon>Acetobacterium</taxon>
    </lineage>
</organism>
<reference evidence="2 3" key="1">
    <citation type="journal article" date="2020" name="mSystems">
        <title>Defining Genomic and Predicted Metabolic Features of the Acetobacterium Genus.</title>
        <authorList>
            <person name="Ross D.E."/>
            <person name="Marshall C.W."/>
            <person name="Gulliver D."/>
            <person name="May H.D."/>
            <person name="Norman R.S."/>
        </authorList>
    </citation>
    <scope>NUCLEOTIDE SEQUENCE [LARGE SCALE GENOMIC DNA]</scope>
    <source>
        <strain evidence="2 3">DSM 8238</strain>
    </source>
</reference>
<protein>
    <submittedName>
        <fullName evidence="2">Transcriptional regulator</fullName>
    </submittedName>
</protein>
<dbReference type="Gene3D" id="3.30.70.120">
    <property type="match status" value="1"/>
</dbReference>
<dbReference type="PANTHER" id="PTHR30115:SF11">
    <property type="entry name" value="NITROGEN REGULATORY PROTEIN P-II HOMOLOG"/>
    <property type="match status" value="1"/>
</dbReference>
<dbReference type="Proteomes" id="UP000603234">
    <property type="component" value="Unassembled WGS sequence"/>
</dbReference>
<dbReference type="SUPFAM" id="SSF54913">
    <property type="entry name" value="GlnB-like"/>
    <property type="match status" value="1"/>
</dbReference>
<dbReference type="PROSITE" id="PS51343">
    <property type="entry name" value="PII_GLNB_DOM"/>
    <property type="match status" value="1"/>
</dbReference>
<dbReference type="InterPro" id="IPR015867">
    <property type="entry name" value="N-reg_PII/ATP_PRibTrfase_C"/>
</dbReference>
<evidence type="ECO:0000256" key="1">
    <source>
        <dbReference type="RuleBase" id="RU003936"/>
    </source>
</evidence>
<dbReference type="InterPro" id="IPR011322">
    <property type="entry name" value="N-reg_PII-like_a/b"/>
</dbReference>
<dbReference type="InterPro" id="IPR002187">
    <property type="entry name" value="N-reg_PII"/>
</dbReference>
<dbReference type="EMBL" id="WJBC01000008">
    <property type="protein sequence ID" value="MBC3804184.1"/>
    <property type="molecule type" value="Genomic_DNA"/>
</dbReference>
<proteinExistence type="inferred from homology"/>
<comment type="caution">
    <text evidence="2">The sequence shown here is derived from an EMBL/GenBank/DDBJ whole genome shotgun (WGS) entry which is preliminary data.</text>
</comment>